<feature type="region of interest" description="Disordered" evidence="1">
    <location>
        <begin position="310"/>
        <end position="334"/>
    </location>
</feature>
<sequence length="334" mass="37023">MSTDTIPGSKASSPNEQRNATDFQFLNFSHPSDAKDSRARKTVRSHVTKQQHQREHAAAAARRTQSFPQPEDRVETDDIPAPRPHAATYPSNRPAMDDPDMDMPLPLSRITGSPEESSQSPSPISSPSEQRIDPSTIYPAAWRSSLNTVTEYYLNFMAADMPDMERPDRRGLLRSRFLPLCLTDPAPLHAFVLMAASHYGNANGPQSHNIDIQHLRSMAMSEVNGALQHRSRSLSDQMIAAVTMLASYEALSGNHDIFRTHMTGLRQMVGMRGGLPALGVDGILERALLWVDANAAHITGSRIYFDNNTFPSSVEHPRPHPRRFSGGSPRRQSP</sequence>
<protein>
    <submittedName>
        <fullName evidence="2">Uncharacterized protein</fullName>
    </submittedName>
</protein>
<comment type="caution">
    <text evidence="2">The sequence shown here is derived from an EMBL/GenBank/DDBJ whole genome shotgun (WGS) entry which is preliminary data.</text>
</comment>
<feature type="compositionally biased region" description="Polar residues" evidence="1">
    <location>
        <begin position="1"/>
        <end position="30"/>
    </location>
</feature>
<dbReference type="GeneID" id="89931502"/>
<dbReference type="PANTHER" id="PTHR37540">
    <property type="entry name" value="TRANSCRIPTION FACTOR (ACR-2), PUTATIVE-RELATED-RELATED"/>
    <property type="match status" value="1"/>
</dbReference>
<dbReference type="Proteomes" id="UP001337655">
    <property type="component" value="Unassembled WGS sequence"/>
</dbReference>
<name>A0AAV9NYW4_9PEZI</name>
<evidence type="ECO:0000256" key="1">
    <source>
        <dbReference type="SAM" id="MobiDB-lite"/>
    </source>
</evidence>
<evidence type="ECO:0000313" key="3">
    <source>
        <dbReference type="Proteomes" id="UP001337655"/>
    </source>
</evidence>
<evidence type="ECO:0000313" key="2">
    <source>
        <dbReference type="EMBL" id="KAK5164082.1"/>
    </source>
</evidence>
<dbReference type="PANTHER" id="PTHR37540:SF5">
    <property type="entry name" value="TRANSCRIPTION FACTOR DOMAIN-CONTAINING PROTEIN"/>
    <property type="match status" value="1"/>
</dbReference>
<gene>
    <name evidence="2" type="ORF">LTR77_010173</name>
</gene>
<reference evidence="2 3" key="1">
    <citation type="submission" date="2023-08" db="EMBL/GenBank/DDBJ databases">
        <title>Black Yeasts Isolated from many extreme environments.</title>
        <authorList>
            <person name="Coleine C."/>
            <person name="Stajich J.E."/>
            <person name="Selbmann L."/>
        </authorList>
    </citation>
    <scope>NUCLEOTIDE SEQUENCE [LARGE SCALE GENOMIC DNA]</scope>
    <source>
        <strain evidence="2 3">CCFEE 5935</strain>
    </source>
</reference>
<organism evidence="2 3">
    <name type="scientific">Saxophila tyrrhenica</name>
    <dbReference type="NCBI Taxonomy" id="1690608"/>
    <lineage>
        <taxon>Eukaryota</taxon>
        <taxon>Fungi</taxon>
        <taxon>Dikarya</taxon>
        <taxon>Ascomycota</taxon>
        <taxon>Pezizomycotina</taxon>
        <taxon>Dothideomycetes</taxon>
        <taxon>Dothideomycetidae</taxon>
        <taxon>Mycosphaerellales</taxon>
        <taxon>Extremaceae</taxon>
        <taxon>Saxophila</taxon>
    </lineage>
</organism>
<dbReference type="Pfam" id="PF11951">
    <property type="entry name" value="Fungal_trans_2"/>
    <property type="match status" value="1"/>
</dbReference>
<feature type="compositionally biased region" description="Low complexity" evidence="1">
    <location>
        <begin position="102"/>
        <end position="129"/>
    </location>
</feature>
<feature type="region of interest" description="Disordered" evidence="1">
    <location>
        <begin position="1"/>
        <end position="132"/>
    </location>
</feature>
<proteinExistence type="predicted"/>
<dbReference type="InterPro" id="IPR021858">
    <property type="entry name" value="Fun_TF"/>
</dbReference>
<dbReference type="EMBL" id="JAVRRT010000021">
    <property type="protein sequence ID" value="KAK5164082.1"/>
    <property type="molecule type" value="Genomic_DNA"/>
</dbReference>
<dbReference type="RefSeq" id="XP_064654410.1">
    <property type="nucleotide sequence ID" value="XM_064807396.1"/>
</dbReference>
<feature type="compositionally biased region" description="Basic residues" evidence="1">
    <location>
        <begin position="40"/>
        <end position="51"/>
    </location>
</feature>
<dbReference type="AlphaFoldDB" id="A0AAV9NYW4"/>
<accession>A0AAV9NYW4</accession>
<keyword evidence="3" id="KW-1185">Reference proteome</keyword>